<evidence type="ECO:0000313" key="2">
    <source>
        <dbReference type="Proteomes" id="UP001371456"/>
    </source>
</evidence>
<dbReference type="EMBL" id="JBANQN010000008">
    <property type="protein sequence ID" value="KAK6781643.1"/>
    <property type="molecule type" value="Genomic_DNA"/>
</dbReference>
<gene>
    <name evidence="1" type="ORF">RDI58_019439</name>
</gene>
<organism evidence="1 2">
    <name type="scientific">Solanum bulbocastanum</name>
    <name type="common">Wild potato</name>
    <dbReference type="NCBI Taxonomy" id="147425"/>
    <lineage>
        <taxon>Eukaryota</taxon>
        <taxon>Viridiplantae</taxon>
        <taxon>Streptophyta</taxon>
        <taxon>Embryophyta</taxon>
        <taxon>Tracheophyta</taxon>
        <taxon>Spermatophyta</taxon>
        <taxon>Magnoliopsida</taxon>
        <taxon>eudicotyledons</taxon>
        <taxon>Gunneridae</taxon>
        <taxon>Pentapetalae</taxon>
        <taxon>asterids</taxon>
        <taxon>lamiids</taxon>
        <taxon>Solanales</taxon>
        <taxon>Solanaceae</taxon>
        <taxon>Solanoideae</taxon>
        <taxon>Solaneae</taxon>
        <taxon>Solanum</taxon>
    </lineage>
</organism>
<comment type="caution">
    <text evidence="1">The sequence shown here is derived from an EMBL/GenBank/DDBJ whole genome shotgun (WGS) entry which is preliminary data.</text>
</comment>
<dbReference type="Proteomes" id="UP001371456">
    <property type="component" value="Unassembled WGS sequence"/>
</dbReference>
<evidence type="ECO:0000313" key="1">
    <source>
        <dbReference type="EMBL" id="KAK6781643.1"/>
    </source>
</evidence>
<protein>
    <submittedName>
        <fullName evidence="1">Uncharacterized protein</fullName>
    </submittedName>
</protein>
<keyword evidence="2" id="KW-1185">Reference proteome</keyword>
<proteinExistence type="predicted"/>
<accession>A0AAN8TBN1</accession>
<sequence>MTDQQVFFSLGLSA</sequence>
<name>A0AAN8TBN1_SOLBU</name>
<reference evidence="1 2" key="1">
    <citation type="submission" date="2024-02" db="EMBL/GenBank/DDBJ databases">
        <title>de novo genome assembly of Solanum bulbocastanum strain 11H21.</title>
        <authorList>
            <person name="Hosaka A.J."/>
        </authorList>
    </citation>
    <scope>NUCLEOTIDE SEQUENCE [LARGE SCALE GENOMIC DNA]</scope>
    <source>
        <tissue evidence="1">Young leaves</tissue>
    </source>
</reference>